<evidence type="ECO:0000259" key="12">
    <source>
        <dbReference type="SMART" id="SM00477"/>
    </source>
</evidence>
<keyword evidence="7" id="KW-0460">Magnesium</keyword>
<keyword evidence="5 10" id="KW-0255">Endonuclease</keyword>
<dbReference type="InterPro" id="IPR018524">
    <property type="entry name" value="DNA/RNA_endonuclease_AS"/>
</dbReference>
<name>A0A6J5H2Y5_9BURK</name>
<dbReference type="InterPro" id="IPR040255">
    <property type="entry name" value="Non-specific_endonuclease"/>
</dbReference>
<gene>
    <name evidence="14" type="ORF">LMG28688_06662</name>
</gene>
<dbReference type="Gene3D" id="3.40.570.10">
    <property type="entry name" value="Extracellular Endonuclease, subunit A"/>
    <property type="match status" value="1"/>
</dbReference>
<dbReference type="PANTHER" id="PTHR13966:SF5">
    <property type="entry name" value="ENDONUCLEASE G, MITOCHONDRIAL"/>
    <property type="match status" value="1"/>
</dbReference>
<keyword evidence="3 10" id="KW-0540">Nuclease</keyword>
<keyword evidence="11" id="KW-0732">Signal</keyword>
<dbReference type="InterPro" id="IPR001604">
    <property type="entry name" value="Endo_G_ENPP1-like_dom"/>
</dbReference>
<dbReference type="EMBL" id="CADIKL010000056">
    <property type="protein sequence ID" value="CAB3808001.1"/>
    <property type="molecule type" value="Genomic_DNA"/>
</dbReference>
<evidence type="ECO:0000256" key="4">
    <source>
        <dbReference type="ARBA" id="ARBA00022723"/>
    </source>
</evidence>
<evidence type="ECO:0000256" key="2">
    <source>
        <dbReference type="ARBA" id="ARBA00010052"/>
    </source>
</evidence>
<feature type="signal peptide" evidence="11">
    <location>
        <begin position="1"/>
        <end position="18"/>
    </location>
</feature>
<dbReference type="SMART" id="SM00892">
    <property type="entry name" value="Endonuclease_NS"/>
    <property type="match status" value="1"/>
</dbReference>
<dbReference type="GO" id="GO:0003676">
    <property type="term" value="F:nucleic acid binding"/>
    <property type="evidence" value="ECO:0007669"/>
    <property type="project" value="InterPro"/>
</dbReference>
<protein>
    <recommendedName>
        <fullName evidence="10">Endonuclease</fullName>
        <ecNumber evidence="10">3.1.30.-</ecNumber>
    </recommendedName>
</protein>
<sequence>MKKLFACLTLALAGHAFAAPAVPTAPAAPATSACAQLVPGGQFPTLSNPRMAPKTRMLCYSDFVVLHSGVTHGPLWSAEHLTRDHLEAAKDMTRTNRFFEDERLPAGEGATLADYKRSGFDRGHMSPAGNRWNPQAMAESFSLANIVPQNRENNQRLWSHIETAVRKLATKYGDAYVVTGPLFSGAQLQTIGASRVLVPTQIFKVVYVPSQQLAFAIVANNTSVDSYDVRSVRDLETQSGIAFPGIPANVAARASVSFNGRAFAVRKWGW</sequence>
<accession>A0A6J5H2Y5</accession>
<dbReference type="CDD" id="cd00091">
    <property type="entry name" value="NUC"/>
    <property type="match status" value="1"/>
</dbReference>
<feature type="chain" id="PRO_5026666697" description="Endonuclease" evidence="11">
    <location>
        <begin position="19"/>
        <end position="270"/>
    </location>
</feature>
<dbReference type="RefSeq" id="WP_175198105.1">
    <property type="nucleotide sequence ID" value="NZ_CADIKL010000056.1"/>
</dbReference>
<evidence type="ECO:0000256" key="9">
    <source>
        <dbReference type="PIRSR" id="PIRSR640255-2"/>
    </source>
</evidence>
<evidence type="ECO:0000256" key="5">
    <source>
        <dbReference type="ARBA" id="ARBA00022759"/>
    </source>
</evidence>
<dbReference type="PROSITE" id="PS51257">
    <property type="entry name" value="PROKAR_LIPOPROTEIN"/>
    <property type="match status" value="1"/>
</dbReference>
<evidence type="ECO:0000313" key="15">
    <source>
        <dbReference type="Proteomes" id="UP000494119"/>
    </source>
</evidence>
<dbReference type="SMART" id="SM00477">
    <property type="entry name" value="NUC"/>
    <property type="match status" value="1"/>
</dbReference>
<evidence type="ECO:0000313" key="14">
    <source>
        <dbReference type="EMBL" id="CAB3808001.1"/>
    </source>
</evidence>
<dbReference type="GO" id="GO:0016787">
    <property type="term" value="F:hydrolase activity"/>
    <property type="evidence" value="ECO:0007669"/>
    <property type="project" value="UniProtKB-KW"/>
</dbReference>
<dbReference type="SUPFAM" id="SSF54060">
    <property type="entry name" value="His-Me finger endonucleases"/>
    <property type="match status" value="1"/>
</dbReference>
<feature type="domain" description="ENPP1-3/EXOG-like endonuclease/phosphodiesterase" evidence="12">
    <location>
        <begin position="60"/>
        <end position="249"/>
    </location>
</feature>
<dbReference type="Pfam" id="PF01223">
    <property type="entry name" value="Endonuclease_NS"/>
    <property type="match status" value="1"/>
</dbReference>
<dbReference type="GO" id="GO:0004519">
    <property type="term" value="F:endonuclease activity"/>
    <property type="evidence" value="ECO:0007669"/>
    <property type="project" value="UniProtKB-UniRule"/>
</dbReference>
<dbReference type="GO" id="GO:0046872">
    <property type="term" value="F:metal ion binding"/>
    <property type="evidence" value="ECO:0007669"/>
    <property type="project" value="UniProtKB-KW"/>
</dbReference>
<dbReference type="EC" id="3.1.30.-" evidence="10"/>
<dbReference type="PANTHER" id="PTHR13966">
    <property type="entry name" value="ENDONUCLEASE RELATED"/>
    <property type="match status" value="1"/>
</dbReference>
<organism evidence="14 15">
    <name type="scientific">Paraburkholderia caffeinitolerans</name>
    <dbReference type="NCBI Taxonomy" id="1723730"/>
    <lineage>
        <taxon>Bacteria</taxon>
        <taxon>Pseudomonadati</taxon>
        <taxon>Pseudomonadota</taxon>
        <taxon>Betaproteobacteria</taxon>
        <taxon>Burkholderiales</taxon>
        <taxon>Burkholderiaceae</taxon>
        <taxon>Paraburkholderia</taxon>
    </lineage>
</organism>
<dbReference type="InterPro" id="IPR044929">
    <property type="entry name" value="DNA/RNA_non-sp_Endonuclease_sf"/>
</dbReference>
<keyword evidence="15" id="KW-1185">Reference proteome</keyword>
<feature type="active site" description="Proton acceptor" evidence="8">
    <location>
        <position position="124"/>
    </location>
</feature>
<dbReference type="InterPro" id="IPR044925">
    <property type="entry name" value="His-Me_finger_sf"/>
</dbReference>
<reference evidence="14 15" key="1">
    <citation type="submission" date="2020-04" db="EMBL/GenBank/DDBJ databases">
        <authorList>
            <person name="De Canck E."/>
        </authorList>
    </citation>
    <scope>NUCLEOTIDE SEQUENCE [LARGE SCALE GENOMIC DNA]</scope>
    <source>
        <strain evidence="14 15">LMG 28688</strain>
    </source>
</reference>
<dbReference type="PROSITE" id="PS01070">
    <property type="entry name" value="NUCLEASE_NON_SPEC"/>
    <property type="match status" value="1"/>
</dbReference>
<evidence type="ECO:0000256" key="7">
    <source>
        <dbReference type="ARBA" id="ARBA00022842"/>
    </source>
</evidence>
<keyword evidence="4 9" id="KW-0479">Metal-binding</keyword>
<proteinExistence type="inferred from homology"/>
<evidence type="ECO:0000256" key="8">
    <source>
        <dbReference type="PIRSR" id="PIRSR640255-1"/>
    </source>
</evidence>
<evidence type="ECO:0000256" key="11">
    <source>
        <dbReference type="SAM" id="SignalP"/>
    </source>
</evidence>
<evidence type="ECO:0000256" key="6">
    <source>
        <dbReference type="ARBA" id="ARBA00022801"/>
    </source>
</evidence>
<comment type="cofactor">
    <cofactor evidence="1 10">
        <name>Mg(2+)</name>
        <dbReference type="ChEBI" id="CHEBI:18420"/>
    </cofactor>
</comment>
<dbReference type="Proteomes" id="UP000494119">
    <property type="component" value="Unassembled WGS sequence"/>
</dbReference>
<evidence type="ECO:0000256" key="10">
    <source>
        <dbReference type="RuleBase" id="RU366055"/>
    </source>
</evidence>
<dbReference type="AlphaFoldDB" id="A0A6J5H2Y5"/>
<comment type="similarity">
    <text evidence="2 10">Belongs to the DNA/RNA non-specific endonuclease family.</text>
</comment>
<dbReference type="InterPro" id="IPR020821">
    <property type="entry name" value="ENPP1-3/EXOG-like_nuc-like"/>
</dbReference>
<evidence type="ECO:0000259" key="13">
    <source>
        <dbReference type="SMART" id="SM00892"/>
    </source>
</evidence>
<evidence type="ECO:0000256" key="3">
    <source>
        <dbReference type="ARBA" id="ARBA00022722"/>
    </source>
</evidence>
<evidence type="ECO:0000256" key="1">
    <source>
        <dbReference type="ARBA" id="ARBA00001946"/>
    </source>
</evidence>
<keyword evidence="6 10" id="KW-0378">Hydrolase</keyword>
<feature type="domain" description="DNA/RNA non-specific endonuclease/pyrophosphatase/phosphodiesterase" evidence="13">
    <location>
        <begin position="59"/>
        <end position="249"/>
    </location>
</feature>
<feature type="binding site" evidence="9">
    <location>
        <position position="154"/>
    </location>
    <ligand>
        <name>Mg(2+)</name>
        <dbReference type="ChEBI" id="CHEBI:18420"/>
        <note>catalytic</note>
    </ligand>
</feature>